<keyword evidence="5" id="KW-1185">Reference proteome</keyword>
<dbReference type="SUPFAM" id="SSF55797">
    <property type="entry name" value="PR-1-like"/>
    <property type="match status" value="1"/>
</dbReference>
<dbReference type="PANTHER" id="PTHR31157:SF1">
    <property type="entry name" value="SCP DOMAIN-CONTAINING PROTEIN"/>
    <property type="match status" value="1"/>
</dbReference>
<feature type="domain" description="SCP" evidence="3">
    <location>
        <begin position="47"/>
        <end position="160"/>
    </location>
</feature>
<evidence type="ECO:0000256" key="2">
    <source>
        <dbReference type="SAM" id="SignalP"/>
    </source>
</evidence>
<dbReference type="Pfam" id="PF00188">
    <property type="entry name" value="CAP"/>
    <property type="match status" value="1"/>
</dbReference>
<sequence length="192" mass="20257">MTRFIALALAATLALAGCDTTGAGGSSGAKQYRISSSNTSKVQFRVLDSVNALRGASGASALQFNAQLNAAAATHSRDMAIQNRPWHFGSDGSSPIQRVQRVGYTGRFLGEAISETYETEMQTLEAWLQQEDTKAVLMNAEAQDVGFAWFQEKSGKIWWTFITGTQGSAPQVQSTAPAAVSAGVAPPPPAEG</sequence>
<evidence type="ECO:0000256" key="1">
    <source>
        <dbReference type="SAM" id="MobiDB-lite"/>
    </source>
</evidence>
<name>A0A0P1IEX8_9RHOB</name>
<protein>
    <submittedName>
        <fullName evidence="4">Cysteine-rich secretory protein family protein</fullName>
    </submittedName>
</protein>
<proteinExistence type="predicted"/>
<organism evidence="4 5">
    <name type="scientific">Shimia thalassica</name>
    <dbReference type="NCBI Taxonomy" id="1715693"/>
    <lineage>
        <taxon>Bacteria</taxon>
        <taxon>Pseudomonadati</taxon>
        <taxon>Pseudomonadota</taxon>
        <taxon>Alphaproteobacteria</taxon>
        <taxon>Rhodobacterales</taxon>
        <taxon>Roseobacteraceae</taxon>
    </lineage>
</organism>
<evidence type="ECO:0000259" key="3">
    <source>
        <dbReference type="Pfam" id="PF00188"/>
    </source>
</evidence>
<dbReference type="Gene3D" id="3.40.33.10">
    <property type="entry name" value="CAP"/>
    <property type="match status" value="1"/>
</dbReference>
<gene>
    <name evidence="4" type="ORF">PH7735_03345</name>
</gene>
<feature type="signal peptide" evidence="2">
    <location>
        <begin position="1"/>
        <end position="16"/>
    </location>
</feature>
<feature type="chain" id="PRO_5006065198" evidence="2">
    <location>
        <begin position="17"/>
        <end position="192"/>
    </location>
</feature>
<dbReference type="STRING" id="1715693.PH7735_03345"/>
<dbReference type="PROSITE" id="PS51257">
    <property type="entry name" value="PROKAR_LIPOPROTEIN"/>
    <property type="match status" value="1"/>
</dbReference>
<dbReference type="EMBL" id="CYTW01000004">
    <property type="protein sequence ID" value="CUK09189.1"/>
    <property type="molecule type" value="Genomic_DNA"/>
</dbReference>
<dbReference type="InterPro" id="IPR014044">
    <property type="entry name" value="CAP_dom"/>
</dbReference>
<reference evidence="5" key="1">
    <citation type="submission" date="2015-09" db="EMBL/GenBank/DDBJ databases">
        <authorList>
            <person name="Rodrigo-Torres Lidia"/>
            <person name="Arahal R.David."/>
        </authorList>
    </citation>
    <scope>NUCLEOTIDE SEQUENCE [LARGE SCALE GENOMIC DNA]</scope>
    <source>
        <strain evidence="5">CECT 7735</strain>
    </source>
</reference>
<dbReference type="RefSeq" id="WP_082645292.1">
    <property type="nucleotide sequence ID" value="NZ_CYTW01000004.1"/>
</dbReference>
<dbReference type="CDD" id="cd05379">
    <property type="entry name" value="CAP_bacterial"/>
    <property type="match status" value="1"/>
</dbReference>
<dbReference type="PANTHER" id="PTHR31157">
    <property type="entry name" value="SCP DOMAIN-CONTAINING PROTEIN"/>
    <property type="match status" value="1"/>
</dbReference>
<feature type="region of interest" description="Disordered" evidence="1">
    <location>
        <begin position="173"/>
        <end position="192"/>
    </location>
</feature>
<evidence type="ECO:0000313" key="5">
    <source>
        <dbReference type="Proteomes" id="UP000051870"/>
    </source>
</evidence>
<dbReference type="Proteomes" id="UP000051870">
    <property type="component" value="Unassembled WGS sequence"/>
</dbReference>
<dbReference type="InterPro" id="IPR035940">
    <property type="entry name" value="CAP_sf"/>
</dbReference>
<accession>A0A0P1IEX8</accession>
<evidence type="ECO:0000313" key="4">
    <source>
        <dbReference type="EMBL" id="CUK09189.1"/>
    </source>
</evidence>
<dbReference type="AlphaFoldDB" id="A0A0P1IEX8"/>
<dbReference type="GeneID" id="83882323"/>
<keyword evidence="2" id="KW-0732">Signal</keyword>